<evidence type="ECO:0000256" key="1">
    <source>
        <dbReference type="SAM" id="MobiDB-lite"/>
    </source>
</evidence>
<evidence type="ECO:0000256" key="2">
    <source>
        <dbReference type="SAM" id="Phobius"/>
    </source>
</evidence>
<dbReference type="PANTHER" id="PTHR28019:SF6">
    <property type="entry name" value="PROTEIN ECM7"/>
    <property type="match status" value="1"/>
</dbReference>
<dbReference type="AlphaFoldDB" id="A0A061B1C5"/>
<reference evidence="3" key="1">
    <citation type="journal article" date="2014" name="Genome Announc.">
        <title>Genome sequence of the yeast Cyberlindnera fabianii (Hansenula fabianii).</title>
        <authorList>
            <person name="Freel K.C."/>
            <person name="Sarilar V."/>
            <person name="Neuveglise C."/>
            <person name="Devillers H."/>
            <person name="Friedrich A."/>
            <person name="Schacherer J."/>
        </authorList>
    </citation>
    <scope>NUCLEOTIDE SEQUENCE</scope>
    <source>
        <strain evidence="3">YJS4271</strain>
    </source>
</reference>
<dbReference type="GO" id="GO:0051285">
    <property type="term" value="C:cell cortex of cell tip"/>
    <property type="evidence" value="ECO:0007669"/>
    <property type="project" value="TreeGrafter"/>
</dbReference>
<dbReference type="GO" id="GO:0031505">
    <property type="term" value="P:fungal-type cell wall organization"/>
    <property type="evidence" value="ECO:0007669"/>
    <property type="project" value="TreeGrafter"/>
</dbReference>
<reference evidence="4" key="3">
    <citation type="submission" date="2017-01" db="EMBL/GenBank/DDBJ databases">
        <authorList>
            <person name="Mah S.A."/>
            <person name="Swanson W.J."/>
            <person name="Moy G.W."/>
            <person name="Vacquier V.D."/>
        </authorList>
    </citation>
    <scope>NUCLEOTIDE SEQUENCE [LARGE SCALE GENOMIC DNA]</scope>
    <source>
        <strain evidence="4">65</strain>
    </source>
</reference>
<feature type="region of interest" description="Disordered" evidence="1">
    <location>
        <begin position="408"/>
        <end position="429"/>
    </location>
</feature>
<keyword evidence="2" id="KW-0812">Transmembrane</keyword>
<evidence type="ECO:0000313" key="4">
    <source>
        <dbReference type="EMBL" id="ONH65415.1"/>
    </source>
</evidence>
<evidence type="ECO:0000313" key="3">
    <source>
        <dbReference type="EMBL" id="CDR43585.1"/>
    </source>
</evidence>
<evidence type="ECO:0000313" key="5">
    <source>
        <dbReference type="Proteomes" id="UP000189513"/>
    </source>
</evidence>
<dbReference type="VEuPathDB" id="FungiDB:BON22_4803"/>
<keyword evidence="5" id="KW-1185">Reference proteome</keyword>
<keyword evidence="2" id="KW-0472">Membrane</keyword>
<feature type="transmembrane region" description="Helical" evidence="2">
    <location>
        <begin position="305"/>
        <end position="335"/>
    </location>
</feature>
<organism evidence="3">
    <name type="scientific">Cyberlindnera fabianii</name>
    <name type="common">Yeast</name>
    <name type="synonym">Hansenula fabianii</name>
    <dbReference type="NCBI Taxonomy" id="36022"/>
    <lineage>
        <taxon>Eukaryota</taxon>
        <taxon>Fungi</taxon>
        <taxon>Dikarya</taxon>
        <taxon>Ascomycota</taxon>
        <taxon>Saccharomycotina</taxon>
        <taxon>Saccharomycetes</taxon>
        <taxon>Phaffomycetales</taxon>
        <taxon>Phaffomycetaceae</taxon>
        <taxon>Cyberlindnera</taxon>
    </lineage>
</organism>
<feature type="compositionally biased region" description="Polar residues" evidence="1">
    <location>
        <begin position="408"/>
        <end position="418"/>
    </location>
</feature>
<name>A0A061B1C5_CYBFA</name>
<dbReference type="Proteomes" id="UP000189513">
    <property type="component" value="Unassembled WGS sequence"/>
</dbReference>
<protein>
    <submittedName>
        <fullName evidence="3">CYFA0S12e02190g1_1</fullName>
    </submittedName>
    <submittedName>
        <fullName evidence="4">Protein ECM7</fullName>
    </submittedName>
</protein>
<feature type="transmembrane region" description="Helical" evidence="2">
    <location>
        <begin position="38"/>
        <end position="60"/>
    </location>
</feature>
<dbReference type="EMBL" id="MPUK01000011">
    <property type="protein sequence ID" value="ONH65415.1"/>
    <property type="molecule type" value="Genomic_DNA"/>
</dbReference>
<feature type="transmembrane region" description="Helical" evidence="2">
    <location>
        <begin position="270"/>
        <end position="293"/>
    </location>
</feature>
<reference evidence="5" key="2">
    <citation type="journal article" date="2017" name="Genome Announc.">
        <title>Genome sequences of Cyberlindnera fabianii 65, Pichia kudriavzevii 129, and Saccharomyces cerevisiae 131 isolated from fermented masau fruits in Zimbabwe.</title>
        <authorList>
            <person name="van Rijswijck I.M.H."/>
            <person name="Derks M.F.L."/>
            <person name="Abee T."/>
            <person name="de Ridder D."/>
            <person name="Smid E.J."/>
        </authorList>
    </citation>
    <scope>NUCLEOTIDE SEQUENCE [LARGE SCALE GENOMIC DNA]</scope>
    <source>
        <strain evidence="5">65</strain>
    </source>
</reference>
<dbReference type="InterPro" id="IPR052413">
    <property type="entry name" value="SUR7_domain"/>
</dbReference>
<dbReference type="EMBL" id="LK052897">
    <property type="protein sequence ID" value="CDR43585.1"/>
    <property type="molecule type" value="Genomic_DNA"/>
</dbReference>
<dbReference type="InterPro" id="IPR009571">
    <property type="entry name" value="SUR7/Rim9-like_fungi"/>
</dbReference>
<dbReference type="OrthoDB" id="10630418at2759"/>
<dbReference type="STRING" id="36022.A0A061B1C5"/>
<feature type="transmembrane region" description="Helical" evidence="2">
    <location>
        <begin position="231"/>
        <end position="250"/>
    </location>
</feature>
<sequence length="429" mass="47908">MRIPSGIASLAFQRKDTASGNDQNFSGPGPTPNRKEQLVMLIMELVRFGAPVVSFILIVVMLASQNSKKESFLPVVAIDASTMDMFSGLYSVLGDSFTSEESDNTMSTSAILLMTNLTTILMGSVPDHTTSSFKSTCFHTTNHYRYSGSTSNADDAQLILPYGINQGNYNFTNVTIECQETRLFDYRNILYDNGFYYMLSFSDKDPVSDDDYESYQHDIDQKSDMINRVPAMLMFVCISQIFVVLITYYHRQKSARNEDAVIVKVIGHGMAALTMVIFLVDAVATISMTRIFLLIKKMAYNDFQTFGVTVSLGIAWFVLLWIVLFCCLVCMFGWVGPVWCAPLEDAVDEDEVDNLLTTRGRSDTVSSLTSNPFLTTFDSPSRRSSISAPTHNIPKLVVSEASYDQEFTMSQRPTSDDATSPPIRTRHIL</sequence>
<proteinExistence type="predicted"/>
<gene>
    <name evidence="4" type="ORF">BON22_4803</name>
    <name evidence="3" type="ORF">CYFA0S_12e02190g</name>
</gene>
<dbReference type="OMA" id="TRLFDYR"/>
<keyword evidence="2" id="KW-1133">Transmembrane helix</keyword>
<dbReference type="PANTHER" id="PTHR28019">
    <property type="entry name" value="CELL MEMBRANE PROTEIN YLR413W-RELATED"/>
    <property type="match status" value="1"/>
</dbReference>
<dbReference type="GO" id="GO:0005886">
    <property type="term" value="C:plasma membrane"/>
    <property type="evidence" value="ECO:0007669"/>
    <property type="project" value="InterPro"/>
</dbReference>
<dbReference type="Pfam" id="PF06687">
    <property type="entry name" value="SUR7"/>
    <property type="match status" value="1"/>
</dbReference>
<accession>A0A061B1C5</accession>